<dbReference type="GeneID" id="116306443"/>
<evidence type="ECO:0000259" key="3">
    <source>
        <dbReference type="Pfam" id="PF01565"/>
    </source>
</evidence>
<dbReference type="OrthoDB" id="610608at2759"/>
<proteinExistence type="predicted"/>
<dbReference type="PIRSF" id="PIRSF000136">
    <property type="entry name" value="LGO_GLO"/>
    <property type="match status" value="1"/>
</dbReference>
<reference evidence="6" key="1">
    <citation type="submission" date="2025-08" db="UniProtKB">
        <authorList>
            <consortium name="RefSeq"/>
        </authorList>
    </citation>
    <scope>IDENTIFICATION</scope>
    <source>
        <tissue evidence="6">Tentacle</tissue>
    </source>
</reference>
<feature type="transmembrane region" description="Helical" evidence="2">
    <location>
        <begin position="123"/>
        <end position="142"/>
    </location>
</feature>
<protein>
    <submittedName>
        <fullName evidence="6">L-gulonolactone oxidase-like</fullName>
    </submittedName>
</protein>
<dbReference type="PANTHER" id="PTHR43762">
    <property type="entry name" value="L-GULONOLACTONE OXIDASE"/>
    <property type="match status" value="1"/>
</dbReference>
<dbReference type="Gene3D" id="1.10.45.10">
    <property type="entry name" value="Vanillyl-alcohol Oxidase, Chain A, domain 4"/>
    <property type="match status" value="1"/>
</dbReference>
<dbReference type="KEGG" id="aten:116306443"/>
<keyword evidence="1" id="KW-0560">Oxidoreductase</keyword>
<keyword evidence="2" id="KW-0812">Transmembrane</keyword>
<dbReference type="GO" id="GO:0003885">
    <property type="term" value="F:D-arabinono-1,4-lactone oxidase activity"/>
    <property type="evidence" value="ECO:0007669"/>
    <property type="project" value="InterPro"/>
</dbReference>
<dbReference type="InterPro" id="IPR016171">
    <property type="entry name" value="Vanillyl_alc_oxidase_C-sub2"/>
</dbReference>
<dbReference type="InterPro" id="IPR016169">
    <property type="entry name" value="FAD-bd_PCMH_sub2"/>
</dbReference>
<dbReference type="InterPro" id="IPR007173">
    <property type="entry name" value="ALO_C"/>
</dbReference>
<organism evidence="5 6">
    <name type="scientific">Actinia tenebrosa</name>
    <name type="common">Australian red waratah sea anemone</name>
    <dbReference type="NCBI Taxonomy" id="6105"/>
    <lineage>
        <taxon>Eukaryota</taxon>
        <taxon>Metazoa</taxon>
        <taxon>Cnidaria</taxon>
        <taxon>Anthozoa</taxon>
        <taxon>Hexacorallia</taxon>
        <taxon>Actiniaria</taxon>
        <taxon>Actiniidae</taxon>
        <taxon>Actinia</taxon>
    </lineage>
</organism>
<feature type="domain" description="FAD linked oxidase N-terminal" evidence="3">
    <location>
        <begin position="34"/>
        <end position="92"/>
    </location>
</feature>
<evidence type="ECO:0000259" key="4">
    <source>
        <dbReference type="Pfam" id="PF04030"/>
    </source>
</evidence>
<dbReference type="SUPFAM" id="SSF56176">
    <property type="entry name" value="FAD-binding/transporter-associated domain-like"/>
    <property type="match status" value="1"/>
</dbReference>
<gene>
    <name evidence="6" type="primary">LOC116306443</name>
</gene>
<evidence type="ECO:0000313" key="6">
    <source>
        <dbReference type="RefSeq" id="XP_031572370.1"/>
    </source>
</evidence>
<dbReference type="InParanoid" id="A0A6P8J4A5"/>
<evidence type="ECO:0000256" key="1">
    <source>
        <dbReference type="ARBA" id="ARBA00023002"/>
    </source>
</evidence>
<keyword evidence="5" id="KW-1185">Reference proteome</keyword>
<dbReference type="Pfam" id="PF04030">
    <property type="entry name" value="ALO"/>
    <property type="match status" value="1"/>
</dbReference>
<dbReference type="Gene3D" id="3.30.465.10">
    <property type="match status" value="1"/>
</dbReference>
<dbReference type="Pfam" id="PF01565">
    <property type="entry name" value="FAD_binding_4"/>
    <property type="match status" value="1"/>
</dbReference>
<name>A0A6P8J4A5_ACTTE</name>
<evidence type="ECO:0000256" key="2">
    <source>
        <dbReference type="SAM" id="Phobius"/>
    </source>
</evidence>
<dbReference type="Proteomes" id="UP000515163">
    <property type="component" value="Unplaced"/>
</dbReference>
<dbReference type="GO" id="GO:0016020">
    <property type="term" value="C:membrane"/>
    <property type="evidence" value="ECO:0007669"/>
    <property type="project" value="InterPro"/>
</dbReference>
<dbReference type="InterPro" id="IPR036318">
    <property type="entry name" value="FAD-bd_PCMH-like_sf"/>
</dbReference>
<keyword evidence="2" id="KW-0472">Membrane</keyword>
<feature type="transmembrane region" description="Helical" evidence="2">
    <location>
        <begin position="219"/>
        <end position="239"/>
    </location>
</feature>
<dbReference type="InterPro" id="IPR006094">
    <property type="entry name" value="Oxid_FAD_bind_N"/>
</dbReference>
<evidence type="ECO:0000313" key="5">
    <source>
        <dbReference type="Proteomes" id="UP000515163"/>
    </source>
</evidence>
<dbReference type="InterPro" id="IPR016167">
    <property type="entry name" value="FAD-bd_PCMH_sub1"/>
</dbReference>
<dbReference type="Gene3D" id="3.30.43.10">
    <property type="entry name" value="Uridine Diphospho-n-acetylenolpyruvylglucosamine Reductase, domain 2"/>
    <property type="match status" value="1"/>
</dbReference>
<keyword evidence="2" id="KW-1133">Transmembrane helix</keyword>
<accession>A0A6P8J4A5</accession>
<dbReference type="RefSeq" id="XP_031572370.1">
    <property type="nucleotide sequence ID" value="XM_031716510.1"/>
</dbReference>
<sequence>MSNEENEEKQRSVLEQGKFGYKFTNWSKTFSCKPELFFEPRTTEEIKQILLTAKKLKRCVRVCGAGHSPSDIVCTSDFLIDLKKYNQVLKVKIYAFSQTVVSLQLMTAGGVILECSKTKNEEIFHSVLCGLGAFGVILNITWQCEPAFNLHEKTMSCPLDEMLGKLDQELHSCDHFKFFWYPHTDMVNAIYVTRTKEPPTKPKGSWLWDSLFGFYLLEFLYWMSSFFPSMVPFINKLYFNSLFKNSKERIDKSYKILNFNCLFKQYVTEWAVSRDKTAHVLRRLRDWTETSGIYVHFPVEVRFVKSDDIYLSPCYKKDMCFINIICYRPYGKDIPHDKWWSFYENLMTSVGGVPHWAKAHNLTTSHFERLYPMFRKAREICIKLDPDGTFRNQYVNRVMFESV</sequence>
<dbReference type="PANTHER" id="PTHR43762:SF8">
    <property type="entry name" value="L-GULONOLACTONE OXIDASE"/>
    <property type="match status" value="1"/>
</dbReference>
<dbReference type="AlphaFoldDB" id="A0A6P8J4A5"/>
<dbReference type="InterPro" id="IPR010031">
    <property type="entry name" value="FAD_lactone_oxidase-like"/>
</dbReference>
<dbReference type="GO" id="GO:0050660">
    <property type="term" value="F:flavin adenine dinucleotide binding"/>
    <property type="evidence" value="ECO:0007669"/>
    <property type="project" value="InterPro"/>
</dbReference>
<dbReference type="Gene3D" id="3.30.70.2520">
    <property type="match status" value="1"/>
</dbReference>
<feature type="domain" description="D-arabinono-1,4-lactone oxidase C-terminal" evidence="4">
    <location>
        <begin position="140"/>
        <end position="398"/>
    </location>
</feature>